<feature type="transmembrane region" description="Helical" evidence="1">
    <location>
        <begin position="80"/>
        <end position="105"/>
    </location>
</feature>
<evidence type="ECO:0000313" key="3">
    <source>
        <dbReference type="Proteomes" id="UP000703893"/>
    </source>
</evidence>
<feature type="transmembrane region" description="Helical" evidence="1">
    <location>
        <begin position="157"/>
        <end position="175"/>
    </location>
</feature>
<gene>
    <name evidence="2" type="ORF">FJZ00_12515</name>
</gene>
<protein>
    <submittedName>
        <fullName evidence="2">Uncharacterized protein</fullName>
    </submittedName>
</protein>
<keyword evidence="1" id="KW-1133">Transmembrane helix</keyword>
<organism evidence="2 3">
    <name type="scientific">Candidatus Tanganyikabacteria bacterium</name>
    <dbReference type="NCBI Taxonomy" id="2961651"/>
    <lineage>
        <taxon>Bacteria</taxon>
        <taxon>Bacillati</taxon>
        <taxon>Candidatus Sericytochromatia</taxon>
        <taxon>Candidatus Tanganyikabacteria</taxon>
    </lineage>
</organism>
<proteinExistence type="predicted"/>
<evidence type="ECO:0000256" key="1">
    <source>
        <dbReference type="SAM" id="Phobius"/>
    </source>
</evidence>
<feature type="transmembrane region" description="Helical" evidence="1">
    <location>
        <begin position="125"/>
        <end position="145"/>
    </location>
</feature>
<accession>A0A937X8A0</accession>
<name>A0A937X8A0_9BACT</name>
<dbReference type="Proteomes" id="UP000703893">
    <property type="component" value="Unassembled WGS sequence"/>
</dbReference>
<dbReference type="EMBL" id="VGJX01000801">
    <property type="protein sequence ID" value="MBM3275969.1"/>
    <property type="molecule type" value="Genomic_DNA"/>
</dbReference>
<dbReference type="AlphaFoldDB" id="A0A937X8A0"/>
<keyword evidence="1" id="KW-0472">Membrane</keyword>
<keyword evidence="1" id="KW-0812">Transmembrane</keyword>
<comment type="caution">
    <text evidence="2">The sequence shown here is derived from an EMBL/GenBank/DDBJ whole genome shotgun (WGS) entry which is preliminary data.</text>
</comment>
<sequence length="177" mass="17878">MMHHAALIGSLALASGSLQFESAAVVPDAAAADPAVSRRNQLTIHQVMGLTTLGGLAVTGILGSAFSFQRQAPASVTGPLGTAHLAGSALTGLCYLTTAALALTAPQEPYESPYEGVDTVLVHKGLALLHGAGMVSTVGLGLLAARQDSSLLPYHQVLGFTTFALLSASAAVIAIDF</sequence>
<feature type="transmembrane region" description="Helical" evidence="1">
    <location>
        <begin position="47"/>
        <end position="68"/>
    </location>
</feature>
<reference evidence="2 3" key="1">
    <citation type="submission" date="2019-03" db="EMBL/GenBank/DDBJ databases">
        <title>Lake Tanganyika Metagenome-Assembled Genomes (MAGs).</title>
        <authorList>
            <person name="Tran P."/>
        </authorList>
    </citation>
    <scope>NUCLEOTIDE SEQUENCE [LARGE SCALE GENOMIC DNA]</scope>
    <source>
        <strain evidence="2">K_DeepCast_65m_m2_236</strain>
    </source>
</reference>
<evidence type="ECO:0000313" key="2">
    <source>
        <dbReference type="EMBL" id="MBM3275969.1"/>
    </source>
</evidence>